<gene>
    <name evidence="10" type="ORF">SAMN06295905_1379</name>
</gene>
<feature type="binding site" description="in other chain" evidence="8">
    <location>
        <begin position="14"/>
        <end position="16"/>
    </location>
    <ligand>
        <name>FMN</name>
        <dbReference type="ChEBI" id="CHEBI:58210"/>
        <note>ligand shared between dimeric partners</note>
    </ligand>
</feature>
<evidence type="ECO:0000256" key="1">
    <source>
        <dbReference type="ARBA" id="ARBA00007118"/>
    </source>
</evidence>
<dbReference type="SUPFAM" id="SSF55469">
    <property type="entry name" value="FMN-dependent nitroreductase-like"/>
    <property type="match status" value="1"/>
</dbReference>
<dbReference type="InterPro" id="IPR052530">
    <property type="entry name" value="NAD(P)H_nitroreductase"/>
</dbReference>
<dbReference type="GO" id="GO:0016491">
    <property type="term" value="F:oxidoreductase activity"/>
    <property type="evidence" value="ECO:0007669"/>
    <property type="project" value="UniProtKB-UniRule"/>
</dbReference>
<protein>
    <recommendedName>
        <fullName evidence="7">Putative NAD(P)H nitroreductase</fullName>
        <ecNumber evidence="7">1.-.-.-</ecNumber>
    </recommendedName>
</protein>
<organism evidence="10 11">
    <name type="scientific">Devosia lucknowensis</name>
    <dbReference type="NCBI Taxonomy" id="1096929"/>
    <lineage>
        <taxon>Bacteria</taxon>
        <taxon>Pseudomonadati</taxon>
        <taxon>Pseudomonadota</taxon>
        <taxon>Alphaproteobacteria</taxon>
        <taxon>Hyphomicrobiales</taxon>
        <taxon>Devosiaceae</taxon>
        <taxon>Devosia</taxon>
    </lineage>
</organism>
<name>A0A1Y6ETG5_9HYPH</name>
<keyword evidence="3 7" id="KW-0288">FMN</keyword>
<evidence type="ECO:0000256" key="7">
    <source>
        <dbReference type="PIRNR" id="PIRNR000232"/>
    </source>
</evidence>
<evidence type="ECO:0000256" key="3">
    <source>
        <dbReference type="ARBA" id="ARBA00022643"/>
    </source>
</evidence>
<feature type="domain" description="Nitroreductase" evidence="9">
    <location>
        <begin position="13"/>
        <end position="169"/>
    </location>
</feature>
<proteinExistence type="inferred from homology"/>
<dbReference type="EC" id="1.-.-.-" evidence="7"/>
<dbReference type="InterPro" id="IPR029479">
    <property type="entry name" value="Nitroreductase"/>
</dbReference>
<evidence type="ECO:0000256" key="5">
    <source>
        <dbReference type="ARBA" id="ARBA00023002"/>
    </source>
</evidence>
<comment type="similarity">
    <text evidence="1 7">Belongs to the nitroreductase family.</text>
</comment>
<keyword evidence="4 7" id="KW-0521">NADP</keyword>
<evidence type="ECO:0000256" key="2">
    <source>
        <dbReference type="ARBA" id="ARBA00022630"/>
    </source>
</evidence>
<dbReference type="PIRSF" id="PIRSF000232">
    <property type="entry name" value="YdjA"/>
    <property type="match status" value="1"/>
</dbReference>
<dbReference type="PANTHER" id="PTHR43821:SF1">
    <property type="entry name" value="NAD(P)H NITROREDUCTASE YDJA-RELATED"/>
    <property type="match status" value="1"/>
</dbReference>
<dbReference type="RefSeq" id="WP_086469709.1">
    <property type="nucleotide sequence ID" value="NZ_FXWK01000001.1"/>
</dbReference>
<dbReference type="EMBL" id="FXWK01000001">
    <property type="protein sequence ID" value="SMQ66038.1"/>
    <property type="molecule type" value="Genomic_DNA"/>
</dbReference>
<dbReference type="Gene3D" id="3.40.109.10">
    <property type="entry name" value="NADH Oxidase"/>
    <property type="match status" value="1"/>
</dbReference>
<feature type="binding site" evidence="8">
    <location>
        <position position="45"/>
    </location>
    <ligand>
        <name>FMN</name>
        <dbReference type="ChEBI" id="CHEBI:58210"/>
        <note>ligand shared between dimeric partners</note>
    </ligand>
</feature>
<keyword evidence="6 7" id="KW-0520">NAD</keyword>
<evidence type="ECO:0000256" key="4">
    <source>
        <dbReference type="ARBA" id="ARBA00022857"/>
    </source>
</evidence>
<dbReference type="InterPro" id="IPR026021">
    <property type="entry name" value="YdjA-like"/>
</dbReference>
<evidence type="ECO:0000256" key="6">
    <source>
        <dbReference type="ARBA" id="ARBA00023027"/>
    </source>
</evidence>
<evidence type="ECO:0000259" key="9">
    <source>
        <dbReference type="Pfam" id="PF00881"/>
    </source>
</evidence>
<dbReference type="PANTHER" id="PTHR43821">
    <property type="entry name" value="NAD(P)H NITROREDUCTASE YDJA-RELATED"/>
    <property type="match status" value="1"/>
</dbReference>
<keyword evidence="5 7" id="KW-0560">Oxidoreductase</keyword>
<dbReference type="AlphaFoldDB" id="A0A1Y6ETG5"/>
<reference evidence="11" key="1">
    <citation type="submission" date="2017-04" db="EMBL/GenBank/DDBJ databases">
        <authorList>
            <person name="Varghese N."/>
            <person name="Submissions S."/>
        </authorList>
    </citation>
    <scope>NUCLEOTIDE SEQUENCE [LARGE SCALE GENOMIC DNA]</scope>
</reference>
<evidence type="ECO:0000313" key="11">
    <source>
        <dbReference type="Proteomes" id="UP000194474"/>
    </source>
</evidence>
<dbReference type="Proteomes" id="UP000194474">
    <property type="component" value="Unassembled WGS sequence"/>
</dbReference>
<dbReference type="OrthoDB" id="9804207at2"/>
<keyword evidence="11" id="KW-1185">Reference proteome</keyword>
<keyword evidence="2 7" id="KW-0285">Flavoprotein</keyword>
<evidence type="ECO:0000256" key="8">
    <source>
        <dbReference type="PIRSR" id="PIRSR000232-1"/>
    </source>
</evidence>
<accession>A0A1Y6ETG5</accession>
<evidence type="ECO:0000313" key="10">
    <source>
        <dbReference type="EMBL" id="SMQ66038.1"/>
    </source>
</evidence>
<dbReference type="Pfam" id="PF00881">
    <property type="entry name" value="Nitroreductase"/>
    <property type="match status" value="1"/>
</dbReference>
<feature type="binding site" evidence="8">
    <location>
        <position position="41"/>
    </location>
    <ligand>
        <name>FMN</name>
        <dbReference type="ChEBI" id="CHEBI:58210"/>
        <note>ligand shared between dimeric partners</note>
    </ligand>
</feature>
<sequence>MPVNPAVRDYLLTRRSVGPAFLKEPGPNADELATMLTIATRVPDHGKLTPWRLVIIAGDDRRAAGDALAAIAAANNPALDEQGLDIERNRFLPMPLTIGIISSPKPSEKAPEMEQLLSAGNVAFNLVHAAHALGFAATWITRWFTFDDAAASMLGALPGERFVGFVHIGTPAIVPEDRPRPDLASVVTRWRAPGAGWLTPR</sequence>
<comment type="cofactor">
    <cofactor evidence="8">
        <name>FMN</name>
        <dbReference type="ChEBI" id="CHEBI:58210"/>
    </cofactor>
    <text evidence="8">Binds 1 FMN per subunit.</text>
</comment>
<feature type="binding site" description="in other chain" evidence="8">
    <location>
        <begin position="139"/>
        <end position="141"/>
    </location>
    <ligand>
        <name>FMN</name>
        <dbReference type="ChEBI" id="CHEBI:58210"/>
        <note>ligand shared between dimeric partners</note>
    </ligand>
</feature>
<dbReference type="InterPro" id="IPR000415">
    <property type="entry name" value="Nitroreductase-like"/>
</dbReference>
<dbReference type="CDD" id="cd02135">
    <property type="entry name" value="YdjA-like"/>
    <property type="match status" value="1"/>
</dbReference>